<comment type="caution">
    <text evidence="7">The sequence shown here is derived from an EMBL/GenBank/DDBJ whole genome shotgun (WGS) entry which is preliminary data.</text>
</comment>
<dbReference type="GO" id="GO:0071269">
    <property type="term" value="P:L-homocysteine biosynthetic process"/>
    <property type="evidence" value="ECO:0007669"/>
    <property type="project" value="TreeGrafter"/>
</dbReference>
<evidence type="ECO:0000256" key="6">
    <source>
        <dbReference type="RuleBase" id="RU362118"/>
    </source>
</evidence>
<dbReference type="InterPro" id="IPR006235">
    <property type="entry name" value="OAc-hSer/O-AcSer_sulfhydrylase"/>
</dbReference>
<organism evidence="7 8">
    <name type="scientific">Spirochaeta isovalerica</name>
    <dbReference type="NCBI Taxonomy" id="150"/>
    <lineage>
        <taxon>Bacteria</taxon>
        <taxon>Pseudomonadati</taxon>
        <taxon>Spirochaetota</taxon>
        <taxon>Spirochaetia</taxon>
        <taxon>Spirochaetales</taxon>
        <taxon>Spirochaetaceae</taxon>
        <taxon>Spirochaeta</taxon>
    </lineage>
</organism>
<dbReference type="PANTHER" id="PTHR43797:SF2">
    <property type="entry name" value="HOMOCYSTEINE_CYSTEINE SYNTHASE"/>
    <property type="match status" value="1"/>
</dbReference>
<keyword evidence="7" id="KW-0456">Lyase</keyword>
<dbReference type="EMBL" id="JACHGJ010000006">
    <property type="protein sequence ID" value="MBB6481463.1"/>
    <property type="molecule type" value="Genomic_DNA"/>
</dbReference>
<dbReference type="PIRSF" id="PIRSF001434">
    <property type="entry name" value="CGS"/>
    <property type="match status" value="1"/>
</dbReference>
<dbReference type="InterPro" id="IPR000277">
    <property type="entry name" value="Cys/Met-Metab_PyrdxlP-dep_enz"/>
</dbReference>
<comment type="cofactor">
    <cofactor evidence="1 6">
        <name>pyridoxal 5'-phosphate</name>
        <dbReference type="ChEBI" id="CHEBI:597326"/>
    </cofactor>
</comment>
<comment type="similarity">
    <text evidence="2 6">Belongs to the trans-sulfuration enzymes family.</text>
</comment>
<evidence type="ECO:0000313" key="8">
    <source>
        <dbReference type="Proteomes" id="UP000587760"/>
    </source>
</evidence>
<evidence type="ECO:0000256" key="1">
    <source>
        <dbReference type="ARBA" id="ARBA00001933"/>
    </source>
</evidence>
<feature type="modified residue" description="N6-(pyridoxal phosphate)lysine" evidence="5">
    <location>
        <position position="205"/>
    </location>
</feature>
<dbReference type="GO" id="GO:0003961">
    <property type="term" value="F:O-acetylhomoserine aminocarboxypropyltransferase activity"/>
    <property type="evidence" value="ECO:0007669"/>
    <property type="project" value="UniProtKB-EC"/>
</dbReference>
<proteinExistence type="inferred from homology"/>
<dbReference type="CDD" id="cd00614">
    <property type="entry name" value="CGS_like"/>
    <property type="match status" value="1"/>
</dbReference>
<dbReference type="GO" id="GO:0005737">
    <property type="term" value="C:cytoplasm"/>
    <property type="evidence" value="ECO:0007669"/>
    <property type="project" value="TreeGrafter"/>
</dbReference>
<dbReference type="NCBIfam" id="TIGR01326">
    <property type="entry name" value="OAH_OAS_sulfhy"/>
    <property type="match status" value="1"/>
</dbReference>
<dbReference type="InterPro" id="IPR015424">
    <property type="entry name" value="PyrdxlP-dep_Trfase"/>
</dbReference>
<dbReference type="GO" id="GO:0030170">
    <property type="term" value="F:pyridoxal phosphate binding"/>
    <property type="evidence" value="ECO:0007669"/>
    <property type="project" value="InterPro"/>
</dbReference>
<gene>
    <name evidence="7" type="ORF">HNR50_003143</name>
</gene>
<reference evidence="7 8" key="1">
    <citation type="submission" date="2020-08" db="EMBL/GenBank/DDBJ databases">
        <title>Genomic Encyclopedia of Type Strains, Phase IV (KMG-IV): sequencing the most valuable type-strain genomes for metagenomic binning, comparative biology and taxonomic classification.</title>
        <authorList>
            <person name="Goeker M."/>
        </authorList>
    </citation>
    <scope>NUCLEOTIDE SEQUENCE [LARGE SCALE GENOMIC DNA]</scope>
    <source>
        <strain evidence="7 8">DSM 2461</strain>
    </source>
</reference>
<evidence type="ECO:0000313" key="7">
    <source>
        <dbReference type="EMBL" id="MBB6481463.1"/>
    </source>
</evidence>
<dbReference type="RefSeq" id="WP_184747709.1">
    <property type="nucleotide sequence ID" value="NZ_JACHGJ010000006.1"/>
</dbReference>
<dbReference type="InterPro" id="IPR015422">
    <property type="entry name" value="PyrdxlP-dep_Trfase_small"/>
</dbReference>
<keyword evidence="4 5" id="KW-0663">Pyridoxal phosphate</keyword>
<dbReference type="FunFam" id="3.40.640.10:FF:000035">
    <property type="entry name" value="O-succinylhomoserine sulfhydrylase"/>
    <property type="match status" value="1"/>
</dbReference>
<dbReference type="PANTHER" id="PTHR43797">
    <property type="entry name" value="HOMOCYSTEINE/CYSTEINE SYNTHASE"/>
    <property type="match status" value="1"/>
</dbReference>
<dbReference type="SUPFAM" id="SSF53383">
    <property type="entry name" value="PLP-dependent transferases"/>
    <property type="match status" value="1"/>
</dbReference>
<keyword evidence="8" id="KW-1185">Reference proteome</keyword>
<name>A0A841RBZ5_9SPIO</name>
<dbReference type="Pfam" id="PF01053">
    <property type="entry name" value="Cys_Met_Meta_PP"/>
    <property type="match status" value="1"/>
</dbReference>
<evidence type="ECO:0000256" key="2">
    <source>
        <dbReference type="ARBA" id="ARBA00009077"/>
    </source>
</evidence>
<dbReference type="GO" id="GO:0004124">
    <property type="term" value="F:cysteine synthase activity"/>
    <property type="evidence" value="ECO:0007669"/>
    <property type="project" value="TreeGrafter"/>
</dbReference>
<protein>
    <submittedName>
        <fullName evidence="7">O-acetylhomoserine (Thiol)-lyase</fullName>
        <ecNumber evidence="7">2.5.1.49</ecNumber>
    </submittedName>
</protein>
<evidence type="ECO:0000256" key="3">
    <source>
        <dbReference type="ARBA" id="ARBA00022679"/>
    </source>
</evidence>
<dbReference type="Proteomes" id="UP000587760">
    <property type="component" value="Unassembled WGS sequence"/>
</dbReference>
<dbReference type="GO" id="GO:0006535">
    <property type="term" value="P:cysteine biosynthetic process from serine"/>
    <property type="evidence" value="ECO:0007669"/>
    <property type="project" value="TreeGrafter"/>
</dbReference>
<dbReference type="GO" id="GO:0019346">
    <property type="term" value="P:transsulfuration"/>
    <property type="evidence" value="ECO:0007669"/>
    <property type="project" value="InterPro"/>
</dbReference>
<dbReference type="AlphaFoldDB" id="A0A841RBZ5"/>
<dbReference type="Gene3D" id="3.90.1150.10">
    <property type="entry name" value="Aspartate Aminotransferase, domain 1"/>
    <property type="match status" value="1"/>
</dbReference>
<dbReference type="InterPro" id="IPR015421">
    <property type="entry name" value="PyrdxlP-dep_Trfase_major"/>
</dbReference>
<dbReference type="GO" id="GO:0016829">
    <property type="term" value="F:lyase activity"/>
    <property type="evidence" value="ECO:0007669"/>
    <property type="project" value="UniProtKB-KW"/>
</dbReference>
<dbReference type="Gene3D" id="3.40.640.10">
    <property type="entry name" value="Type I PLP-dependent aspartate aminotransferase-like (Major domain)"/>
    <property type="match status" value="1"/>
</dbReference>
<dbReference type="EC" id="2.5.1.49" evidence="7"/>
<sequence>MSYRFNTKAIHSGNYTDETGARAVPIHRTSAYLFRDAEHAANLFALKELGNIYTRLQNPTQDVLEKRVADLEGGAAALALASGTSAIFYTVINTCAMGDEVVAAVNLYGGTFTMFKDILPGLGIKVRFVNPVKPEEFEEAINEKTRLLYTEVIGNPSLDVASIKDIAAIADRHKIPLAVDSTFTTPYHIRPLEHGAHIVIHSLTKWMGGHGTGIGGIVVDGGKFDWSDSRFKLYHDPEPSYHDLRFGHDLGELQPLAFILRMRLIPLRNLGACISPDNAWIFLQGLETLALRMERHSSNALAIARYLKKHPKVAWVRYPGLEDDPAYKTASKELENGFGGMVVFGVKEGREGGEKFINSLKLFSHLANVGDAKSLAIHPASTTHSQLSEEDLEKGSIGADLIRLSVGIEHIDDLMEDLDQALG</sequence>
<accession>A0A841RBZ5</accession>
<evidence type="ECO:0000256" key="4">
    <source>
        <dbReference type="ARBA" id="ARBA00022898"/>
    </source>
</evidence>
<evidence type="ECO:0000256" key="5">
    <source>
        <dbReference type="PIRSR" id="PIRSR001434-2"/>
    </source>
</evidence>
<keyword evidence="3 7" id="KW-0808">Transferase</keyword>